<dbReference type="GO" id="GO:0003677">
    <property type="term" value="F:DNA binding"/>
    <property type="evidence" value="ECO:0007669"/>
    <property type="project" value="InterPro"/>
</dbReference>
<evidence type="ECO:0000313" key="6">
    <source>
        <dbReference type="Proteomes" id="UP000183085"/>
    </source>
</evidence>
<reference evidence="5 6" key="1">
    <citation type="journal article" date="2016" name="Environ. Microbiol.">
        <title>Genomic resolution of a cold subsurface aquifer community provides metabolic insights for novel microbes adapted to high CO concentrations.</title>
        <authorList>
            <person name="Probst A.J."/>
            <person name="Castelle C.J."/>
            <person name="Singh A."/>
            <person name="Brown C.T."/>
            <person name="Anantharaman K."/>
            <person name="Sharon I."/>
            <person name="Hug L.A."/>
            <person name="Burstein D."/>
            <person name="Emerson J.B."/>
            <person name="Thomas B.C."/>
            <person name="Banfield J.F."/>
        </authorList>
    </citation>
    <scope>NUCLEOTIDE SEQUENCE [LARGE SCALE GENOMIC DNA]</scope>
    <source>
        <strain evidence="5">CG2_30_40_21</strain>
    </source>
</reference>
<evidence type="ECO:0000256" key="2">
    <source>
        <dbReference type="ARBA" id="ARBA00022679"/>
    </source>
</evidence>
<accession>A0A1J5E0W3</accession>
<dbReference type="GO" id="GO:0032259">
    <property type="term" value="P:methylation"/>
    <property type="evidence" value="ECO:0007669"/>
    <property type="project" value="UniProtKB-KW"/>
</dbReference>
<feature type="domain" description="DNA methylase N-4/N-6" evidence="4">
    <location>
        <begin position="62"/>
        <end position="391"/>
    </location>
</feature>
<dbReference type="InterPro" id="IPR002941">
    <property type="entry name" value="DNA_methylase_N4/N6"/>
</dbReference>
<evidence type="ECO:0000256" key="1">
    <source>
        <dbReference type="ARBA" id="ARBA00022603"/>
    </source>
</evidence>
<dbReference type="PRINTS" id="PR00506">
    <property type="entry name" value="D21N6MTFRASE"/>
</dbReference>
<keyword evidence="2" id="KW-0808">Transferase</keyword>
<dbReference type="Proteomes" id="UP000183085">
    <property type="component" value="Unassembled WGS sequence"/>
</dbReference>
<evidence type="ECO:0000313" key="5">
    <source>
        <dbReference type="EMBL" id="OIP41981.1"/>
    </source>
</evidence>
<dbReference type="InterPro" id="IPR029063">
    <property type="entry name" value="SAM-dependent_MTases_sf"/>
</dbReference>
<proteinExistence type="predicted"/>
<protein>
    <recommendedName>
        <fullName evidence="4">DNA methylase N-4/N-6 domain-containing protein</fullName>
    </recommendedName>
</protein>
<dbReference type="GO" id="GO:0008170">
    <property type="term" value="F:N-methyltransferase activity"/>
    <property type="evidence" value="ECO:0007669"/>
    <property type="project" value="InterPro"/>
</dbReference>
<evidence type="ECO:0000259" key="4">
    <source>
        <dbReference type="Pfam" id="PF01555"/>
    </source>
</evidence>
<gene>
    <name evidence="5" type="ORF">AUJ95_02310</name>
</gene>
<dbReference type="AlphaFoldDB" id="A0A1J5E0W3"/>
<dbReference type="InterPro" id="IPR002295">
    <property type="entry name" value="N4/N6-MTase_EcoPI_Mod-like"/>
</dbReference>
<keyword evidence="3" id="KW-0949">S-adenosyl-L-methionine</keyword>
<evidence type="ECO:0000256" key="3">
    <source>
        <dbReference type="ARBA" id="ARBA00022691"/>
    </source>
</evidence>
<comment type="caution">
    <text evidence="5">The sequence shown here is derived from an EMBL/GenBank/DDBJ whole genome shotgun (WGS) entry which is preliminary data.</text>
</comment>
<sequence>MPTLQFKGKNIIWNHHLSIPYHTLNEVEHLHFQPEKANGNLIIEGDNLLALKSLLPQYAGRVKCIYIYPPYNTGNEGWVYNDNVNNPMFKEWLGREVGKDDLTRHDKWLCMMVPRLKLLRELLAEDGAIFISIDDNELKDLLQIMDEIFGEKNFRNIAIIRRGIKSVQAQFETVDRLNYGCEYVAIYTKDEDFKFTKFEIELENGKDGSWNNHWRGTDRPSMRYEVFGITPETGQWRWGKGRSLVAIDNYNQLLDELNKKPKTITQEEIDNWYKKYISENGDDIDLLRLSLNGKPEHYIAPSESKLASTHWNDLKPSGSSQVKAIFGKKVFDNPKSIDLVKRVIQFIEGNKKDSIVLDSFSGSGTTAHAVMDLNKEDGGNRKCILIQMSESTATEPDKNICKDITRERVKRAIEKYGYDSGFQYFKVGIPIDAETLLSGNLPTFNQFAEYVYYLCTGESPKNKSAINEESCFVGEHSNFVIYLVYKQNFDELTRMALNLSLAENITAKHPKKKIIVYTPACFLEEDYMKEKNIDFVGIPYNLFHRLGV</sequence>
<name>A0A1J5E0W3_9BACT</name>
<dbReference type="SUPFAM" id="SSF53335">
    <property type="entry name" value="S-adenosyl-L-methionine-dependent methyltransferases"/>
    <property type="match status" value="1"/>
</dbReference>
<organism evidence="5 6">
    <name type="scientific">Candidatus Desantisbacteria bacterium CG2_30_40_21</name>
    <dbReference type="NCBI Taxonomy" id="1817895"/>
    <lineage>
        <taxon>Bacteria</taxon>
        <taxon>Candidatus Desantisiibacteriota</taxon>
    </lineage>
</organism>
<dbReference type="EMBL" id="MNYI01000064">
    <property type="protein sequence ID" value="OIP41981.1"/>
    <property type="molecule type" value="Genomic_DNA"/>
</dbReference>
<dbReference type="Gene3D" id="3.40.50.150">
    <property type="entry name" value="Vaccinia Virus protein VP39"/>
    <property type="match status" value="1"/>
</dbReference>
<dbReference type="STRING" id="1817895.AUJ95_02310"/>
<dbReference type="Pfam" id="PF01555">
    <property type="entry name" value="N6_N4_Mtase"/>
    <property type="match status" value="1"/>
</dbReference>
<keyword evidence="1" id="KW-0489">Methyltransferase</keyword>